<keyword evidence="1 2" id="KW-0597">Phosphoprotein</keyword>
<dbReference type="GO" id="GO:0035438">
    <property type="term" value="F:cyclic-di-GMP binding"/>
    <property type="evidence" value="ECO:0007669"/>
    <property type="project" value="InterPro"/>
</dbReference>
<organism evidence="4 5">
    <name type="scientific">Pseudobacteriovorax antillogorgiicola</name>
    <dbReference type="NCBI Taxonomy" id="1513793"/>
    <lineage>
        <taxon>Bacteria</taxon>
        <taxon>Pseudomonadati</taxon>
        <taxon>Bdellovibrionota</taxon>
        <taxon>Oligoflexia</taxon>
        <taxon>Oligoflexales</taxon>
        <taxon>Pseudobacteriovoracaceae</taxon>
        <taxon>Pseudobacteriovorax</taxon>
    </lineage>
</organism>
<keyword evidence="5" id="KW-1185">Reference proteome</keyword>
<sequence>MSKILVVDDVVQMQELVIQIAETQGIKGHGVSNSRKALQFLQDVDDISLIFLDINLEGESGFSLCKRIRAEPELADTKICFISGHREKQYVLKALSEGGNDYLIKPIDPLSVIEKLNRFVKNNSSSQFVWCDASLVAIPQGFPFKLELHVHKISEGGLKLTSPIEFEKSAVFDLELPYFSRKKGEGCLFTCEITHCKKQKQSYNVDVNFVGISENFAQMIREETVKQVPLED</sequence>
<dbReference type="SMART" id="SM00448">
    <property type="entry name" value="REC"/>
    <property type="match status" value="1"/>
</dbReference>
<dbReference type="Pfam" id="PF07238">
    <property type="entry name" value="PilZ"/>
    <property type="match status" value="1"/>
</dbReference>
<dbReference type="EMBL" id="FWZT01000003">
    <property type="protein sequence ID" value="SMF01400.1"/>
    <property type="molecule type" value="Genomic_DNA"/>
</dbReference>
<reference evidence="5" key="1">
    <citation type="submission" date="2017-04" db="EMBL/GenBank/DDBJ databases">
        <authorList>
            <person name="Varghese N."/>
            <person name="Submissions S."/>
        </authorList>
    </citation>
    <scope>NUCLEOTIDE SEQUENCE [LARGE SCALE GENOMIC DNA]</scope>
    <source>
        <strain evidence="5">RKEM611</strain>
    </source>
</reference>
<dbReference type="RefSeq" id="WP_159455164.1">
    <property type="nucleotide sequence ID" value="NZ_FWZT01000003.1"/>
</dbReference>
<dbReference type="STRING" id="1513793.SAMN06296036_103176"/>
<dbReference type="InterPro" id="IPR050595">
    <property type="entry name" value="Bact_response_regulator"/>
</dbReference>
<accession>A0A1Y6BF51</accession>
<dbReference type="Gene3D" id="2.40.10.220">
    <property type="entry name" value="predicted glycosyltransferase like domains"/>
    <property type="match status" value="1"/>
</dbReference>
<feature type="domain" description="Response regulatory" evidence="3">
    <location>
        <begin position="3"/>
        <end position="120"/>
    </location>
</feature>
<evidence type="ECO:0000313" key="4">
    <source>
        <dbReference type="EMBL" id="SMF01400.1"/>
    </source>
</evidence>
<dbReference type="SUPFAM" id="SSF52172">
    <property type="entry name" value="CheY-like"/>
    <property type="match status" value="1"/>
</dbReference>
<name>A0A1Y6BF51_9BACT</name>
<dbReference type="PANTHER" id="PTHR44591:SF3">
    <property type="entry name" value="RESPONSE REGULATORY DOMAIN-CONTAINING PROTEIN"/>
    <property type="match status" value="1"/>
</dbReference>
<dbReference type="InterPro" id="IPR011006">
    <property type="entry name" value="CheY-like_superfamily"/>
</dbReference>
<evidence type="ECO:0000313" key="5">
    <source>
        <dbReference type="Proteomes" id="UP000192907"/>
    </source>
</evidence>
<evidence type="ECO:0000259" key="3">
    <source>
        <dbReference type="PROSITE" id="PS50110"/>
    </source>
</evidence>
<evidence type="ECO:0000256" key="2">
    <source>
        <dbReference type="PROSITE-ProRule" id="PRU00169"/>
    </source>
</evidence>
<gene>
    <name evidence="4" type="ORF">SAMN06296036_103176</name>
</gene>
<dbReference type="Proteomes" id="UP000192907">
    <property type="component" value="Unassembled WGS sequence"/>
</dbReference>
<dbReference type="Pfam" id="PF00072">
    <property type="entry name" value="Response_reg"/>
    <property type="match status" value="1"/>
</dbReference>
<dbReference type="CDD" id="cd00156">
    <property type="entry name" value="REC"/>
    <property type="match status" value="1"/>
</dbReference>
<dbReference type="Gene3D" id="3.40.50.2300">
    <property type="match status" value="1"/>
</dbReference>
<dbReference type="AlphaFoldDB" id="A0A1Y6BF51"/>
<dbReference type="PROSITE" id="PS50110">
    <property type="entry name" value="RESPONSE_REGULATORY"/>
    <property type="match status" value="1"/>
</dbReference>
<dbReference type="GO" id="GO:0000160">
    <property type="term" value="P:phosphorelay signal transduction system"/>
    <property type="evidence" value="ECO:0007669"/>
    <property type="project" value="InterPro"/>
</dbReference>
<dbReference type="PANTHER" id="PTHR44591">
    <property type="entry name" value="STRESS RESPONSE REGULATOR PROTEIN 1"/>
    <property type="match status" value="1"/>
</dbReference>
<feature type="modified residue" description="4-aspartylphosphate" evidence="2">
    <location>
        <position position="53"/>
    </location>
</feature>
<evidence type="ECO:0000256" key="1">
    <source>
        <dbReference type="ARBA" id="ARBA00022553"/>
    </source>
</evidence>
<dbReference type="InterPro" id="IPR009875">
    <property type="entry name" value="PilZ_domain"/>
</dbReference>
<protein>
    <submittedName>
        <fullName evidence="4">PilZ domain-containing protein</fullName>
    </submittedName>
</protein>
<dbReference type="InterPro" id="IPR001789">
    <property type="entry name" value="Sig_transdc_resp-reg_receiver"/>
</dbReference>
<proteinExistence type="predicted"/>